<comment type="caution">
    <text evidence="1">The sequence shown here is derived from an EMBL/GenBank/DDBJ whole genome shotgun (WGS) entry which is preliminary data.</text>
</comment>
<dbReference type="AlphaFoldDB" id="A0A369K184"/>
<reference evidence="1" key="1">
    <citation type="submission" date="2018-04" db="EMBL/GenBank/DDBJ databases">
        <title>Whole genome sequencing of Hypsizygus marmoreus.</title>
        <authorList>
            <person name="Choi I.-G."/>
            <person name="Min B."/>
            <person name="Kim J.-G."/>
            <person name="Kim S."/>
            <person name="Oh Y.-L."/>
            <person name="Kong W.-S."/>
            <person name="Park H."/>
            <person name="Jeong J."/>
            <person name="Song E.-S."/>
        </authorList>
    </citation>
    <scope>NUCLEOTIDE SEQUENCE [LARGE SCALE GENOMIC DNA]</scope>
    <source>
        <strain evidence="1">51987-8</strain>
    </source>
</reference>
<evidence type="ECO:0000313" key="2">
    <source>
        <dbReference type="Proteomes" id="UP000076154"/>
    </source>
</evidence>
<gene>
    <name evidence="1" type="ORF">Hypma_015165</name>
</gene>
<proteinExistence type="predicted"/>
<name>A0A369K184_HYPMA</name>
<protein>
    <submittedName>
        <fullName evidence="1">Uncharacterized protein</fullName>
    </submittedName>
</protein>
<dbReference type="InParanoid" id="A0A369K184"/>
<dbReference type="EMBL" id="LUEZ02000010">
    <property type="protein sequence ID" value="RDB28381.1"/>
    <property type="molecule type" value="Genomic_DNA"/>
</dbReference>
<dbReference type="Proteomes" id="UP000076154">
    <property type="component" value="Unassembled WGS sequence"/>
</dbReference>
<accession>A0A369K184</accession>
<keyword evidence="2" id="KW-1185">Reference proteome</keyword>
<organism evidence="1 2">
    <name type="scientific">Hypsizygus marmoreus</name>
    <name type="common">White beech mushroom</name>
    <name type="synonym">Agaricus marmoreus</name>
    <dbReference type="NCBI Taxonomy" id="39966"/>
    <lineage>
        <taxon>Eukaryota</taxon>
        <taxon>Fungi</taxon>
        <taxon>Dikarya</taxon>
        <taxon>Basidiomycota</taxon>
        <taxon>Agaricomycotina</taxon>
        <taxon>Agaricomycetes</taxon>
        <taxon>Agaricomycetidae</taxon>
        <taxon>Agaricales</taxon>
        <taxon>Tricholomatineae</taxon>
        <taxon>Lyophyllaceae</taxon>
        <taxon>Hypsizygus</taxon>
    </lineage>
</organism>
<evidence type="ECO:0000313" key="1">
    <source>
        <dbReference type="EMBL" id="RDB28381.1"/>
    </source>
</evidence>
<sequence>MLHASSSSVHDANSCGAKVLRCSLYAANHVVAARVVLPSFLLAVGGWMKVDVIRAELGQQRRVKTLRRRDKEH</sequence>